<proteinExistence type="predicted"/>
<feature type="transmembrane region" description="Helical" evidence="2">
    <location>
        <begin position="137"/>
        <end position="154"/>
    </location>
</feature>
<feature type="region of interest" description="Disordered" evidence="1">
    <location>
        <begin position="1"/>
        <end position="21"/>
    </location>
</feature>
<feature type="transmembrane region" description="Helical" evidence="2">
    <location>
        <begin position="71"/>
        <end position="90"/>
    </location>
</feature>
<evidence type="ECO:0000256" key="1">
    <source>
        <dbReference type="SAM" id="MobiDB-lite"/>
    </source>
</evidence>
<feature type="transmembrane region" description="Helical" evidence="2">
    <location>
        <begin position="102"/>
        <end position="125"/>
    </location>
</feature>
<keyword evidence="2" id="KW-0812">Transmembrane</keyword>
<dbReference type="AlphaFoldDB" id="A0A1J5SD48"/>
<gene>
    <name evidence="3" type="ORF">GALL_183940</name>
</gene>
<name>A0A1J5SD48_9ZZZZ</name>
<evidence type="ECO:0000313" key="3">
    <source>
        <dbReference type="EMBL" id="OIQ99643.1"/>
    </source>
</evidence>
<keyword evidence="2" id="KW-1133">Transmembrane helix</keyword>
<evidence type="ECO:0008006" key="4">
    <source>
        <dbReference type="Google" id="ProtNLM"/>
    </source>
</evidence>
<accession>A0A1J5SD48</accession>
<comment type="caution">
    <text evidence="3">The sequence shown here is derived from an EMBL/GenBank/DDBJ whole genome shotgun (WGS) entry which is preliminary data.</text>
</comment>
<organism evidence="3">
    <name type="scientific">mine drainage metagenome</name>
    <dbReference type="NCBI Taxonomy" id="410659"/>
    <lineage>
        <taxon>unclassified sequences</taxon>
        <taxon>metagenomes</taxon>
        <taxon>ecological metagenomes</taxon>
    </lineage>
</organism>
<evidence type="ECO:0000256" key="2">
    <source>
        <dbReference type="SAM" id="Phobius"/>
    </source>
</evidence>
<feature type="compositionally biased region" description="Basic residues" evidence="1">
    <location>
        <begin position="1"/>
        <end position="12"/>
    </location>
</feature>
<reference evidence="3" key="1">
    <citation type="submission" date="2016-10" db="EMBL/GenBank/DDBJ databases">
        <title>Sequence of Gallionella enrichment culture.</title>
        <authorList>
            <person name="Poehlein A."/>
            <person name="Muehling M."/>
            <person name="Daniel R."/>
        </authorList>
    </citation>
    <scope>NUCLEOTIDE SEQUENCE</scope>
</reference>
<sequence length="165" mass="18002">MLAPMKTRHATPSRHASPGSRHRWAWNRRGMALILVCVLLLWISGLAVRGIPQDVLFAGPPWLATARLAAHVVHGVAAWSAMLLAGRWVWPHLAQVLRRWRARPAGTATLAAGGLLAASGIALGYAPLDWSMPLADLHWWLGLSWPAALLMHAGRRLRPRRAPGG</sequence>
<protein>
    <recommendedName>
        <fullName evidence="4">DUF4405 domain-containing protein</fullName>
    </recommendedName>
</protein>
<keyword evidence="2" id="KW-0472">Membrane</keyword>
<dbReference type="EMBL" id="MLJW01000104">
    <property type="protein sequence ID" value="OIQ99643.1"/>
    <property type="molecule type" value="Genomic_DNA"/>
</dbReference>